<proteinExistence type="predicted"/>
<dbReference type="OrthoDB" id="5406036at2"/>
<dbReference type="Proteomes" id="UP000006732">
    <property type="component" value="Chromosome"/>
</dbReference>
<dbReference type="STRING" id="338966.Ppro_2039"/>
<sequence length="135" mass="14833">MTASSVSSTGMFVYTLGSKIASAPSFGTSHSPLWPVDSLSVVGKSRTKTDDTVRLLQGRRVEDSASTRQTVTTTPFSLREIPRNTDGVVFVYDFKGDLSIKFMDSFSNLVYQTPPEIFSRLSDMMNNTMALDTTV</sequence>
<reference evidence="1 2" key="1">
    <citation type="submission" date="2006-10" db="EMBL/GenBank/DDBJ databases">
        <title>Complete sequence of chromosome of Pelobacter propionicus DSM 2379.</title>
        <authorList>
            <consortium name="US DOE Joint Genome Institute"/>
            <person name="Copeland A."/>
            <person name="Lucas S."/>
            <person name="Lapidus A."/>
            <person name="Barry K."/>
            <person name="Detter J.C."/>
            <person name="Glavina del Rio T."/>
            <person name="Hammon N."/>
            <person name="Israni S."/>
            <person name="Dalin E."/>
            <person name="Tice H."/>
            <person name="Pitluck S."/>
            <person name="Saunders E."/>
            <person name="Brettin T."/>
            <person name="Bruce D."/>
            <person name="Han C."/>
            <person name="Tapia R."/>
            <person name="Schmutz J."/>
            <person name="Larimer F."/>
            <person name="Land M."/>
            <person name="Hauser L."/>
            <person name="Kyrpides N."/>
            <person name="Kim E."/>
            <person name="Lovley D."/>
            <person name="Richardson P."/>
        </authorList>
    </citation>
    <scope>NUCLEOTIDE SEQUENCE [LARGE SCALE GENOMIC DNA]</scope>
    <source>
        <strain evidence="2">DSM 2379 / NBRC 103807 / OttBd1</strain>
    </source>
</reference>
<dbReference type="AlphaFoldDB" id="A1AQM7"/>
<dbReference type="HOGENOM" id="CLU_1883788_0_0_7"/>
<evidence type="ECO:0000313" key="2">
    <source>
        <dbReference type="Proteomes" id="UP000006732"/>
    </source>
</evidence>
<protein>
    <submittedName>
        <fullName evidence="1">Uncharacterized protein</fullName>
    </submittedName>
</protein>
<dbReference type="KEGG" id="ppd:Ppro_2039"/>
<dbReference type="RefSeq" id="WP_011735913.1">
    <property type="nucleotide sequence ID" value="NC_008609.1"/>
</dbReference>
<accession>A1AQM7</accession>
<dbReference type="EMBL" id="CP000482">
    <property type="protein sequence ID" value="ABK99647.1"/>
    <property type="molecule type" value="Genomic_DNA"/>
</dbReference>
<name>A1AQM7_PELPD</name>
<keyword evidence="2" id="KW-1185">Reference proteome</keyword>
<organism evidence="1 2">
    <name type="scientific">Pelobacter propionicus (strain DSM 2379 / NBRC 103807 / OttBd1)</name>
    <dbReference type="NCBI Taxonomy" id="338966"/>
    <lineage>
        <taxon>Bacteria</taxon>
        <taxon>Pseudomonadati</taxon>
        <taxon>Thermodesulfobacteriota</taxon>
        <taxon>Desulfuromonadia</taxon>
        <taxon>Desulfuromonadales</taxon>
        <taxon>Desulfuromonadaceae</taxon>
        <taxon>Pelobacter</taxon>
    </lineage>
</organism>
<gene>
    <name evidence="1" type="ordered locus">Ppro_2039</name>
</gene>
<evidence type="ECO:0000313" key="1">
    <source>
        <dbReference type="EMBL" id="ABK99647.1"/>
    </source>
</evidence>